<dbReference type="PROSITE" id="PS51257">
    <property type="entry name" value="PROKAR_LIPOPROTEIN"/>
    <property type="match status" value="1"/>
</dbReference>
<dbReference type="PANTHER" id="PTHR26391:SF18">
    <property type="entry name" value="PROTEIN KINASE RECEPTOR TIE-1, PUTATIVE-RELATED"/>
    <property type="match status" value="1"/>
</dbReference>
<evidence type="ECO:0000313" key="3">
    <source>
        <dbReference type="EMBL" id="OQR42089.1"/>
    </source>
</evidence>
<keyword evidence="1" id="KW-0732">Signal</keyword>
<accession>A0A1V9VDV8</accession>
<dbReference type="CDD" id="cd00063">
    <property type="entry name" value="FN3"/>
    <property type="match status" value="3"/>
</dbReference>
<dbReference type="InterPro" id="IPR036116">
    <property type="entry name" value="FN3_sf"/>
</dbReference>
<dbReference type="Proteomes" id="UP000192599">
    <property type="component" value="Unassembled WGS sequence"/>
</dbReference>
<protein>
    <recommendedName>
        <fullName evidence="2">Fibronectin type-III domain-containing protein</fullName>
    </recommendedName>
</protein>
<proteinExistence type="predicted"/>
<organism evidence="3 4">
    <name type="scientific">Aliarcobacter cryaerophilus</name>
    <dbReference type="NCBI Taxonomy" id="28198"/>
    <lineage>
        <taxon>Bacteria</taxon>
        <taxon>Pseudomonadati</taxon>
        <taxon>Campylobacterota</taxon>
        <taxon>Epsilonproteobacteria</taxon>
        <taxon>Campylobacterales</taxon>
        <taxon>Arcobacteraceae</taxon>
        <taxon>Aliarcobacter</taxon>
    </lineage>
</organism>
<feature type="domain" description="Fibronectin type-III" evidence="2">
    <location>
        <begin position="331"/>
        <end position="425"/>
    </location>
</feature>
<feature type="signal peptide" evidence="1">
    <location>
        <begin position="1"/>
        <end position="23"/>
    </location>
</feature>
<dbReference type="InterPro" id="IPR003961">
    <property type="entry name" value="FN3_dom"/>
</dbReference>
<evidence type="ECO:0000259" key="2">
    <source>
        <dbReference type="PROSITE" id="PS50853"/>
    </source>
</evidence>
<sequence>MKKLRLLASLAFLILIISGCANVLDNLTTTTSPKVNQNFQSIDYSSIKSIPDMNSIGFEWQRIDDHRVVGYNFYRTELSKGQNTLKLIKATDSRYITHYVDKGLEPKTKYAYQISARLNDGTESPTTQAYIVETLPRIAPVGFAQAVSNLPKKVKIVWQPHPDPRVGYYRVERYNTFLKEWVWASASKIENRLSAEFIDTGLDDNTTYKYRIKAFSFGDVESAPTKVLEAKTKALPLPATNIKVSNNIPKKIYITWSASQSPDVVQYRIYRSSYKSLGYSNIAAVNSNTLEYTDEVNADKKEYYYKVIAVDKDNLESSSDIEAIKGISLAPPAKPILTLAQIQGNKAILNWQAGDNRAISYNVHKRVKKNWFLSDTVKFKNVTSLRFEDHDILKGVDYYYSVQAVDEFGILSAKSDEAKLALPETSI</sequence>
<reference evidence="3 4" key="1">
    <citation type="submission" date="2017-04" db="EMBL/GenBank/DDBJ databases">
        <title>Accumulation and expression of multiple antibiotic resistance genes in Arcobacter cryaerophilus that thrives in sewage.</title>
        <authorList>
            <person name="Millar J.A."/>
            <person name="Raghavan R."/>
        </authorList>
    </citation>
    <scope>NUCLEOTIDE SEQUENCE [LARGE SCALE GENOMIC DNA]</scope>
    <source>
        <strain evidence="3 4">AZT-1</strain>
    </source>
</reference>
<gene>
    <name evidence="3" type="ORF">AS859_01900</name>
</gene>
<dbReference type="RefSeq" id="WP_081560344.1">
    <property type="nucleotide sequence ID" value="NZ_JAODCX010000002.1"/>
</dbReference>
<dbReference type="SMART" id="SM00060">
    <property type="entry name" value="FN3"/>
    <property type="match status" value="4"/>
</dbReference>
<dbReference type="Gene3D" id="2.60.40.10">
    <property type="entry name" value="Immunoglobulins"/>
    <property type="match status" value="4"/>
</dbReference>
<evidence type="ECO:0000313" key="4">
    <source>
        <dbReference type="Proteomes" id="UP000192599"/>
    </source>
</evidence>
<comment type="caution">
    <text evidence="3">The sequence shown here is derived from an EMBL/GenBank/DDBJ whole genome shotgun (WGS) entry which is preliminary data.</text>
</comment>
<evidence type="ECO:0000256" key="1">
    <source>
        <dbReference type="SAM" id="SignalP"/>
    </source>
</evidence>
<dbReference type="PANTHER" id="PTHR26391">
    <property type="entry name" value="INACTIVE TYROSINE-PROTEIN KINASE 7"/>
    <property type="match status" value="1"/>
</dbReference>
<name>A0A1V9VDV8_9BACT</name>
<dbReference type="AlphaFoldDB" id="A0A1V9VDV8"/>
<feature type="domain" description="Fibronectin type-III" evidence="2">
    <location>
        <begin position="35"/>
        <end position="137"/>
    </location>
</feature>
<dbReference type="EMBL" id="LNTC01000011">
    <property type="protein sequence ID" value="OQR42089.1"/>
    <property type="molecule type" value="Genomic_DNA"/>
</dbReference>
<dbReference type="InterPro" id="IPR013783">
    <property type="entry name" value="Ig-like_fold"/>
</dbReference>
<feature type="chain" id="PRO_5012777141" description="Fibronectin type-III domain-containing protein" evidence="1">
    <location>
        <begin position="24"/>
        <end position="427"/>
    </location>
</feature>
<dbReference type="SUPFAM" id="SSF49265">
    <property type="entry name" value="Fibronectin type III"/>
    <property type="match status" value="2"/>
</dbReference>
<feature type="domain" description="Fibronectin type-III" evidence="2">
    <location>
        <begin position="139"/>
        <end position="235"/>
    </location>
</feature>
<dbReference type="PROSITE" id="PS50853">
    <property type="entry name" value="FN3"/>
    <property type="match status" value="3"/>
</dbReference>